<comment type="caution">
    <text evidence="2">The sequence shown here is derived from an EMBL/GenBank/DDBJ whole genome shotgun (WGS) entry which is preliminary data.</text>
</comment>
<dbReference type="OrthoDB" id="5106981at2759"/>
<sequence length="101" mass="11508">MVAWLKSRAETLDNERRSLADQLQALETRIQLDIDNAAAMFYRGSANMLQQKLEAKEAGSSIEDRFAAALQKKKKGEEAKPEETRPEGTRPEETRPEEERC</sequence>
<evidence type="ECO:0000313" key="2">
    <source>
        <dbReference type="EMBL" id="KAF5556477.1"/>
    </source>
</evidence>
<reference evidence="2 3" key="1">
    <citation type="submission" date="2020-05" db="EMBL/GenBank/DDBJ databases">
        <title>Identification and distribution of gene clusters putatively required for synthesis of sphingolipid metabolism inhibitors in phylogenetically diverse species of the filamentous fungus Fusarium.</title>
        <authorList>
            <person name="Kim H.-S."/>
            <person name="Busman M."/>
            <person name="Brown D.W."/>
            <person name="Divon H."/>
            <person name="Uhlig S."/>
            <person name="Proctor R.H."/>
        </authorList>
    </citation>
    <scope>NUCLEOTIDE SEQUENCE [LARGE SCALE GENOMIC DNA]</scope>
    <source>
        <strain evidence="2 3">NRRL 13617</strain>
    </source>
</reference>
<organism evidence="2 3">
    <name type="scientific">Fusarium phyllophilum</name>
    <dbReference type="NCBI Taxonomy" id="47803"/>
    <lineage>
        <taxon>Eukaryota</taxon>
        <taxon>Fungi</taxon>
        <taxon>Dikarya</taxon>
        <taxon>Ascomycota</taxon>
        <taxon>Pezizomycotina</taxon>
        <taxon>Sordariomycetes</taxon>
        <taxon>Hypocreomycetidae</taxon>
        <taxon>Hypocreales</taxon>
        <taxon>Nectriaceae</taxon>
        <taxon>Fusarium</taxon>
        <taxon>Fusarium fujikuroi species complex</taxon>
    </lineage>
</organism>
<dbReference type="Proteomes" id="UP000582016">
    <property type="component" value="Unassembled WGS sequence"/>
</dbReference>
<dbReference type="EMBL" id="JAAOAQ010000288">
    <property type="protein sequence ID" value="KAF5556477.1"/>
    <property type="molecule type" value="Genomic_DNA"/>
</dbReference>
<proteinExistence type="predicted"/>
<evidence type="ECO:0000256" key="1">
    <source>
        <dbReference type="SAM" id="MobiDB-lite"/>
    </source>
</evidence>
<keyword evidence="3" id="KW-1185">Reference proteome</keyword>
<gene>
    <name evidence="2" type="ORF">FPHYL_7978</name>
</gene>
<dbReference type="AlphaFoldDB" id="A0A8H5N8D8"/>
<name>A0A8H5N8D8_9HYPO</name>
<accession>A0A8H5N8D8</accession>
<protein>
    <submittedName>
        <fullName evidence="2">Uncharacterized protein</fullName>
    </submittedName>
</protein>
<evidence type="ECO:0000313" key="3">
    <source>
        <dbReference type="Proteomes" id="UP000582016"/>
    </source>
</evidence>
<feature type="compositionally biased region" description="Basic and acidic residues" evidence="1">
    <location>
        <begin position="75"/>
        <end position="101"/>
    </location>
</feature>
<feature type="region of interest" description="Disordered" evidence="1">
    <location>
        <begin position="70"/>
        <end position="101"/>
    </location>
</feature>